<dbReference type="RefSeq" id="WP_246135161.1">
    <property type="nucleotide sequence ID" value="NZ_BJYR01000013.1"/>
</dbReference>
<accession>A0A512AKW4</accession>
<protein>
    <recommendedName>
        <fullName evidence="4">Secreted protein</fullName>
    </recommendedName>
</protein>
<evidence type="ECO:0000313" key="2">
    <source>
        <dbReference type="EMBL" id="GEO00314.1"/>
    </source>
</evidence>
<dbReference type="InterPro" id="IPR058067">
    <property type="entry name" value="CC_3452-like"/>
</dbReference>
<evidence type="ECO:0000313" key="3">
    <source>
        <dbReference type="Proteomes" id="UP000321464"/>
    </source>
</evidence>
<dbReference type="EMBL" id="BJYR01000013">
    <property type="protein sequence ID" value="GEO00314.1"/>
    <property type="molecule type" value="Genomic_DNA"/>
</dbReference>
<evidence type="ECO:0008006" key="4">
    <source>
        <dbReference type="Google" id="ProtNLM"/>
    </source>
</evidence>
<comment type="caution">
    <text evidence="2">The sequence shown here is derived from an EMBL/GenBank/DDBJ whole genome shotgun (WGS) entry which is preliminary data.</text>
</comment>
<organism evidence="2 3">
    <name type="scientific">Novosphingobium sediminis</name>
    <dbReference type="NCBI Taxonomy" id="707214"/>
    <lineage>
        <taxon>Bacteria</taxon>
        <taxon>Pseudomonadati</taxon>
        <taxon>Pseudomonadota</taxon>
        <taxon>Alphaproteobacteria</taxon>
        <taxon>Sphingomonadales</taxon>
        <taxon>Sphingomonadaceae</taxon>
        <taxon>Novosphingobium</taxon>
    </lineage>
</organism>
<dbReference type="Pfam" id="PF26624">
    <property type="entry name" value="DUF8200"/>
    <property type="match status" value="1"/>
</dbReference>
<feature type="signal peptide" evidence="1">
    <location>
        <begin position="1"/>
        <end position="30"/>
    </location>
</feature>
<sequence length="116" mass="11888">MIAIRNSAMRQLVPAVLALVGTAATFAATAAPVRAADANSYYSVTLAAPVAKPAKLLLGEVLWNCAGDTCSAGQDTARPVVVCTKLAAKVGTINKFVTPKGELAAEEMARCNTPKA</sequence>
<keyword evidence="1" id="KW-0732">Signal</keyword>
<evidence type="ECO:0000256" key="1">
    <source>
        <dbReference type="SAM" id="SignalP"/>
    </source>
</evidence>
<reference evidence="2 3" key="1">
    <citation type="submission" date="2019-07" db="EMBL/GenBank/DDBJ databases">
        <title>Whole genome shotgun sequence of Novosphingobium sediminis NBRC 106119.</title>
        <authorList>
            <person name="Hosoyama A."/>
            <person name="Uohara A."/>
            <person name="Ohji S."/>
            <person name="Ichikawa N."/>
        </authorList>
    </citation>
    <scope>NUCLEOTIDE SEQUENCE [LARGE SCALE GENOMIC DNA]</scope>
    <source>
        <strain evidence="2 3">NBRC 106119</strain>
    </source>
</reference>
<dbReference type="Proteomes" id="UP000321464">
    <property type="component" value="Unassembled WGS sequence"/>
</dbReference>
<dbReference type="NCBIfam" id="NF047636">
    <property type="entry name" value="CC_3452_fam"/>
    <property type="match status" value="1"/>
</dbReference>
<proteinExistence type="predicted"/>
<keyword evidence="3" id="KW-1185">Reference proteome</keyword>
<dbReference type="AlphaFoldDB" id="A0A512AKW4"/>
<feature type="chain" id="PRO_5022012533" description="Secreted protein" evidence="1">
    <location>
        <begin position="31"/>
        <end position="116"/>
    </location>
</feature>
<name>A0A512AKW4_9SPHN</name>
<dbReference type="InterPro" id="IPR058513">
    <property type="entry name" value="DUF8200"/>
</dbReference>
<gene>
    <name evidence="2" type="ORF">NSE01_21460</name>
</gene>